<keyword evidence="2" id="KW-1185">Reference proteome</keyword>
<reference evidence="1" key="1">
    <citation type="submission" date="2018-11" db="EMBL/GenBank/DDBJ databases">
        <authorList>
            <person name="Alioto T."/>
            <person name="Alioto T."/>
        </authorList>
    </citation>
    <scope>NUCLEOTIDE SEQUENCE</scope>
</reference>
<comment type="caution">
    <text evidence="1">The sequence shown here is derived from an EMBL/GenBank/DDBJ whole genome shotgun (WGS) entry which is preliminary data.</text>
</comment>
<sequence>MKGHHLESFKVLAEKVPPCLVFHEFCRRTADVLGSIDDFQLVNKTFDDENEVIIEGRFPKDYKCEAVPWHSEDKIAMIGNDVFPVGFKFETDVFYINEIKTGLPIDVNKIPAENVFIKTPLFNKDVRDEMYFQYRGAVQYADIWKLVEPLSKGGYIVFDVDAIESFCVISFFPEQKCKIFPAGGQFGSTADDRVQVNFPPNAVIKSDDILFKVHPVDVNCITEIPREDDSAVPISAITPSISANHMTFERLIEIQLPVQCIPGAHVDEDSYKYTVFRWEKDGSLQLSGIDPLFTNGILSFETSSFSGFIGASGSKSSSVASIKYAVEEAMGLRKWCKILFFVGKKQNNRIKVILQCVEIQKVSVMCDLRKQSGFHFFADCMSSNLFLPPDTTVIDVDIKGRFSLPKASAIRHHKVRFIPSGGDIFTELQVELRAYLSGELYGILVLRHGKDSAANIL</sequence>
<name>A0A8B6E1L9_MYTGA</name>
<dbReference type="OrthoDB" id="6063122at2759"/>
<protein>
    <submittedName>
        <fullName evidence="1">Uncharacterized protein</fullName>
    </submittedName>
</protein>
<dbReference type="AlphaFoldDB" id="A0A8B6E1L9"/>
<accession>A0A8B6E1L9</accession>
<gene>
    <name evidence="1" type="ORF">MGAL_10B050421</name>
</gene>
<proteinExistence type="predicted"/>
<organism evidence="1 2">
    <name type="scientific">Mytilus galloprovincialis</name>
    <name type="common">Mediterranean mussel</name>
    <dbReference type="NCBI Taxonomy" id="29158"/>
    <lineage>
        <taxon>Eukaryota</taxon>
        <taxon>Metazoa</taxon>
        <taxon>Spiralia</taxon>
        <taxon>Lophotrochozoa</taxon>
        <taxon>Mollusca</taxon>
        <taxon>Bivalvia</taxon>
        <taxon>Autobranchia</taxon>
        <taxon>Pteriomorphia</taxon>
        <taxon>Mytilida</taxon>
        <taxon>Mytiloidea</taxon>
        <taxon>Mytilidae</taxon>
        <taxon>Mytilinae</taxon>
        <taxon>Mytilus</taxon>
    </lineage>
</organism>
<dbReference type="EMBL" id="UYJE01004395">
    <property type="protein sequence ID" value="VDI27698.1"/>
    <property type="molecule type" value="Genomic_DNA"/>
</dbReference>
<dbReference type="Proteomes" id="UP000596742">
    <property type="component" value="Unassembled WGS sequence"/>
</dbReference>
<evidence type="ECO:0000313" key="1">
    <source>
        <dbReference type="EMBL" id="VDI27698.1"/>
    </source>
</evidence>
<evidence type="ECO:0000313" key="2">
    <source>
        <dbReference type="Proteomes" id="UP000596742"/>
    </source>
</evidence>
<dbReference type="Gene3D" id="2.60.220.30">
    <property type="match status" value="1"/>
</dbReference>